<comment type="subcellular location">
    <subcellularLocation>
        <location evidence="1">Membrane</location>
        <topology evidence="1">Multi-pass membrane protein</topology>
    </subcellularLocation>
</comment>
<keyword evidence="9" id="KW-1185">Reference proteome</keyword>
<sequence length="219" mass="24190">MDSGGLYSRLVGVTVAILATILRFVATKRAARKPSWEDWCAVLTTFFFTIYVVPFLYNEFLFLTVMNGRAVTELTAEDIVKVTKAGYTMAAQFCLQQLFAKFSLLFLYYRIFSVNRAFVLAVYVIGAIQLSWSIATYVAHWLECTPPARLSNPKLPGSCIDGGAFLAVTENLRPQKSRLSPIAHTSKRPVCERPLSSNAFLSFSGGSSIGSLVNAHVPQ</sequence>
<dbReference type="InterPro" id="IPR052337">
    <property type="entry name" value="SAT4-like"/>
</dbReference>
<reference evidence="9" key="1">
    <citation type="submission" date="2014-12" db="EMBL/GenBank/DDBJ databases">
        <title>Genome Sequence of Valsa Canker Pathogens Uncovers a Specific Adaption of Colonization on Woody Bark.</title>
        <authorList>
            <person name="Yin Z."/>
            <person name="Liu H."/>
            <person name="Gao X."/>
            <person name="Li Z."/>
            <person name="Song N."/>
            <person name="Ke X."/>
            <person name="Dai Q."/>
            <person name="Wu Y."/>
            <person name="Sun Y."/>
            <person name="Xu J.-R."/>
            <person name="Kang Z.K."/>
            <person name="Wang L."/>
            <person name="Huang L."/>
        </authorList>
    </citation>
    <scope>NUCLEOTIDE SEQUENCE [LARGE SCALE GENOMIC DNA]</scope>
    <source>
        <strain evidence="9">SXYL134</strain>
    </source>
</reference>
<dbReference type="PANTHER" id="PTHR33048">
    <property type="entry name" value="PTH11-LIKE INTEGRAL MEMBRANE PROTEIN (AFU_ORTHOLOGUE AFUA_5G11245)"/>
    <property type="match status" value="1"/>
</dbReference>
<proteinExistence type="inferred from homology"/>
<dbReference type="InterPro" id="IPR049326">
    <property type="entry name" value="Rhodopsin_dom_fungi"/>
</dbReference>
<feature type="transmembrane region" description="Helical" evidence="6">
    <location>
        <begin position="89"/>
        <end position="108"/>
    </location>
</feature>
<gene>
    <name evidence="8" type="ORF">VP1G_09594</name>
</gene>
<feature type="transmembrane region" description="Helical" evidence="6">
    <location>
        <begin position="38"/>
        <end position="57"/>
    </location>
</feature>
<organism evidence="8 9">
    <name type="scientific">Cytospora mali</name>
    <name type="common">Apple Valsa canker fungus</name>
    <name type="synonym">Valsa mali</name>
    <dbReference type="NCBI Taxonomy" id="578113"/>
    <lineage>
        <taxon>Eukaryota</taxon>
        <taxon>Fungi</taxon>
        <taxon>Dikarya</taxon>
        <taxon>Ascomycota</taxon>
        <taxon>Pezizomycotina</taxon>
        <taxon>Sordariomycetes</taxon>
        <taxon>Sordariomycetidae</taxon>
        <taxon>Diaporthales</taxon>
        <taxon>Cytosporaceae</taxon>
        <taxon>Cytospora</taxon>
    </lineage>
</organism>
<dbReference type="OrthoDB" id="444631at2759"/>
<evidence type="ECO:0000256" key="1">
    <source>
        <dbReference type="ARBA" id="ARBA00004141"/>
    </source>
</evidence>
<feature type="transmembrane region" description="Helical" evidence="6">
    <location>
        <begin position="6"/>
        <end position="26"/>
    </location>
</feature>
<keyword evidence="4 6" id="KW-0472">Membrane</keyword>
<dbReference type="Proteomes" id="UP000078576">
    <property type="component" value="Unassembled WGS sequence"/>
</dbReference>
<evidence type="ECO:0000256" key="4">
    <source>
        <dbReference type="ARBA" id="ARBA00023136"/>
    </source>
</evidence>
<name>A0A194VF28_CYTMA</name>
<feature type="domain" description="Rhodopsin" evidence="7">
    <location>
        <begin position="22"/>
        <end position="167"/>
    </location>
</feature>
<accession>A0A194VF28</accession>
<evidence type="ECO:0000256" key="2">
    <source>
        <dbReference type="ARBA" id="ARBA00022692"/>
    </source>
</evidence>
<dbReference type="AlphaFoldDB" id="A0A194VF28"/>
<dbReference type="PANTHER" id="PTHR33048:SF47">
    <property type="entry name" value="INTEGRAL MEMBRANE PROTEIN-RELATED"/>
    <property type="match status" value="1"/>
</dbReference>
<evidence type="ECO:0000259" key="7">
    <source>
        <dbReference type="Pfam" id="PF20684"/>
    </source>
</evidence>
<protein>
    <recommendedName>
        <fullName evidence="7">Rhodopsin domain-containing protein</fullName>
    </recommendedName>
</protein>
<dbReference type="GO" id="GO:0016020">
    <property type="term" value="C:membrane"/>
    <property type="evidence" value="ECO:0007669"/>
    <property type="project" value="UniProtKB-SubCell"/>
</dbReference>
<keyword evidence="3 6" id="KW-1133">Transmembrane helix</keyword>
<evidence type="ECO:0000313" key="9">
    <source>
        <dbReference type="Proteomes" id="UP000078576"/>
    </source>
</evidence>
<dbReference type="EMBL" id="KN714814">
    <property type="protein sequence ID" value="KUI62479.1"/>
    <property type="molecule type" value="Genomic_DNA"/>
</dbReference>
<evidence type="ECO:0000256" key="5">
    <source>
        <dbReference type="ARBA" id="ARBA00038359"/>
    </source>
</evidence>
<evidence type="ECO:0000256" key="3">
    <source>
        <dbReference type="ARBA" id="ARBA00022989"/>
    </source>
</evidence>
<comment type="similarity">
    <text evidence="5">Belongs to the SAT4 family.</text>
</comment>
<feature type="transmembrane region" description="Helical" evidence="6">
    <location>
        <begin position="120"/>
        <end position="142"/>
    </location>
</feature>
<evidence type="ECO:0000256" key="6">
    <source>
        <dbReference type="SAM" id="Phobius"/>
    </source>
</evidence>
<evidence type="ECO:0000313" key="8">
    <source>
        <dbReference type="EMBL" id="KUI62479.1"/>
    </source>
</evidence>
<dbReference type="Pfam" id="PF20684">
    <property type="entry name" value="Fung_rhodopsin"/>
    <property type="match status" value="1"/>
</dbReference>
<keyword evidence="2 6" id="KW-0812">Transmembrane</keyword>
<dbReference type="STRING" id="694573.A0A194VF28"/>